<dbReference type="AlphaFoldDB" id="A0A5C4SIA1"/>
<accession>A0A5C4SIA1</accession>
<evidence type="ECO:0000313" key="2">
    <source>
        <dbReference type="Proteomes" id="UP000308713"/>
    </source>
</evidence>
<reference evidence="1 2" key="1">
    <citation type="submission" date="2019-05" db="EMBL/GenBank/DDBJ databases">
        <title>Tamlana fucoidanivorans sp. nov., isolated from the surface of algae collected from Fujian province in China.</title>
        <authorList>
            <person name="Li J."/>
        </authorList>
    </citation>
    <scope>NUCLEOTIDE SEQUENCE [LARGE SCALE GENOMIC DNA]</scope>
    <source>
        <strain evidence="1 2">CW2-9</strain>
    </source>
</reference>
<gene>
    <name evidence="1" type="ORF">FGF67_11075</name>
</gene>
<dbReference type="Pfam" id="PF14060">
    <property type="entry name" value="DUF4252"/>
    <property type="match status" value="1"/>
</dbReference>
<keyword evidence="2" id="KW-1185">Reference proteome</keyword>
<evidence type="ECO:0000313" key="1">
    <source>
        <dbReference type="EMBL" id="TNJ43454.1"/>
    </source>
</evidence>
<dbReference type="EMBL" id="VDCS01000010">
    <property type="protein sequence ID" value="TNJ43454.1"/>
    <property type="molecule type" value="Genomic_DNA"/>
</dbReference>
<protein>
    <submittedName>
        <fullName evidence="1">DUF4252 domain-containing protein</fullName>
    </submittedName>
</protein>
<name>A0A5C4SIA1_9FLAO</name>
<sequence>MKRTIKHFLSLFTAVILVNCGNSGSLQGYYVEHQETKNFISQDFPLSMIEIDKSQFSEEQKEAYASVDKLNFLGYKASDDNVEQFNAELAEVNRILSDSKYQELMELRDKGNKISVKYIGTDDEADEIVLFGSSKDMGFGIVRVLGDNMSPDKMVTLIHALQKANIQEKQLDDIMNFFK</sequence>
<dbReference type="Proteomes" id="UP000308713">
    <property type="component" value="Unassembled WGS sequence"/>
</dbReference>
<dbReference type="InterPro" id="IPR025348">
    <property type="entry name" value="DUF4252"/>
</dbReference>
<dbReference type="OrthoDB" id="1143555at2"/>
<dbReference type="RefSeq" id="WP_139697738.1">
    <property type="nucleotide sequence ID" value="NZ_CP074074.1"/>
</dbReference>
<organism evidence="1 2">
    <name type="scientific">Allotamlana fucoidanivorans</name>
    <dbReference type="NCBI Taxonomy" id="2583814"/>
    <lineage>
        <taxon>Bacteria</taxon>
        <taxon>Pseudomonadati</taxon>
        <taxon>Bacteroidota</taxon>
        <taxon>Flavobacteriia</taxon>
        <taxon>Flavobacteriales</taxon>
        <taxon>Flavobacteriaceae</taxon>
        <taxon>Allotamlana</taxon>
    </lineage>
</organism>
<comment type="caution">
    <text evidence="1">The sequence shown here is derived from an EMBL/GenBank/DDBJ whole genome shotgun (WGS) entry which is preliminary data.</text>
</comment>
<proteinExistence type="predicted"/>